<accession>A0A2P8CEB4</accession>
<reference evidence="10 13" key="2">
    <citation type="submission" date="2019-10" db="EMBL/GenBank/DDBJ databases">
        <title>Prolixibacter strains distinguished by the presence of nitrate reductase genes were adept at nitrate-dependent anaerobic corrosion of metallic iron and carbon steel.</title>
        <authorList>
            <person name="Iino T."/>
            <person name="Shono N."/>
            <person name="Ito K."/>
            <person name="Nakamura R."/>
            <person name="Sueoka K."/>
            <person name="Harayama S."/>
            <person name="Ohkuma M."/>
        </authorList>
    </citation>
    <scope>NUCLEOTIDE SEQUENCE [LARGE SCALE GENOMIC DNA]</scope>
    <source>
        <strain evidence="10 13">MIC1-1</strain>
    </source>
</reference>
<feature type="domain" description="MrpA C-terminal/MbhE" evidence="9">
    <location>
        <begin position="10"/>
        <end position="77"/>
    </location>
</feature>
<feature type="domain" description="Na+/H+ antiporter MnhB subunit-related protein" evidence="8">
    <location>
        <begin position="102"/>
        <end position="220"/>
    </location>
</feature>
<feature type="transmembrane region" description="Helical" evidence="7">
    <location>
        <begin position="102"/>
        <end position="123"/>
    </location>
</feature>
<sequence length="234" mass="24839">MLRNSLILLVLLGFAAAIFPLLHSYEAKDALTGVAEHYANYGKEEVGAANLVSAVVVTYRGFDTLGEVTILFLASAVIGLFLKASETYTKDTRSVFFKSTEILVTASRLLVPMILLLGVYIFINGHLTPGGGFQGGAVIASAFALLLLSRPQKHFSHKVISVVESISGISFVFIGLLGVLLAGGFLDNHILAMGKFGTLLSAGAIPIIYILIGLKVGSELTGIVRNLKESQKEG</sequence>
<dbReference type="Pfam" id="PF20501">
    <property type="entry name" value="MbhE"/>
    <property type="match status" value="1"/>
</dbReference>
<comment type="similarity">
    <text evidence="2">Belongs to the CPA3 antiporters (TC 2.A.63) subunit B family.</text>
</comment>
<evidence type="ECO:0000313" key="10">
    <source>
        <dbReference type="EMBL" id="GET21804.1"/>
    </source>
</evidence>
<reference evidence="11 12" key="1">
    <citation type="submission" date="2018-03" db="EMBL/GenBank/DDBJ databases">
        <title>Genomic Encyclopedia of Archaeal and Bacterial Type Strains, Phase II (KMG-II): from individual species to whole genera.</title>
        <authorList>
            <person name="Goeker M."/>
        </authorList>
    </citation>
    <scope>NUCLEOTIDE SEQUENCE [LARGE SCALE GENOMIC DNA]</scope>
    <source>
        <strain evidence="11 12">DSM 27267</strain>
    </source>
</reference>
<feature type="transmembrane region" description="Helical" evidence="7">
    <location>
        <begin position="160"/>
        <end position="186"/>
    </location>
</feature>
<evidence type="ECO:0000256" key="1">
    <source>
        <dbReference type="ARBA" id="ARBA00004651"/>
    </source>
</evidence>
<dbReference type="PANTHER" id="PTHR33932">
    <property type="entry name" value="NA(+)/H(+) ANTIPORTER SUBUNIT B"/>
    <property type="match status" value="1"/>
</dbReference>
<evidence type="ECO:0000259" key="8">
    <source>
        <dbReference type="Pfam" id="PF04039"/>
    </source>
</evidence>
<dbReference type="EMBL" id="BLAU01000001">
    <property type="protein sequence ID" value="GET21804.1"/>
    <property type="molecule type" value="Genomic_DNA"/>
</dbReference>
<keyword evidence="6 7" id="KW-0472">Membrane</keyword>
<keyword evidence="5 7" id="KW-1133">Transmembrane helix</keyword>
<dbReference type="EMBL" id="PYGC01000004">
    <property type="protein sequence ID" value="PSK83313.1"/>
    <property type="molecule type" value="Genomic_DNA"/>
</dbReference>
<dbReference type="NCBIfam" id="NF006248">
    <property type="entry name" value="PRK08386.1"/>
    <property type="match status" value="1"/>
</dbReference>
<name>A0A2P8CEB4_9BACT</name>
<dbReference type="Pfam" id="PF04039">
    <property type="entry name" value="MnhB"/>
    <property type="match status" value="1"/>
</dbReference>
<dbReference type="Proteomes" id="UP000240621">
    <property type="component" value="Unassembled WGS sequence"/>
</dbReference>
<proteinExistence type="inferred from homology"/>
<feature type="transmembrane region" description="Helical" evidence="7">
    <location>
        <begin position="129"/>
        <end position="148"/>
    </location>
</feature>
<evidence type="ECO:0000256" key="6">
    <source>
        <dbReference type="ARBA" id="ARBA00023136"/>
    </source>
</evidence>
<evidence type="ECO:0000313" key="12">
    <source>
        <dbReference type="Proteomes" id="UP000240621"/>
    </source>
</evidence>
<protein>
    <submittedName>
        <fullName evidence="10">Cation:proton antiporter</fullName>
    </submittedName>
    <submittedName>
        <fullName evidence="11">Multicomponent Na+:H+ antiporter subunit B</fullName>
    </submittedName>
</protein>
<dbReference type="AlphaFoldDB" id="A0A2P8CEB4"/>
<evidence type="ECO:0000313" key="11">
    <source>
        <dbReference type="EMBL" id="PSK83313.1"/>
    </source>
</evidence>
<evidence type="ECO:0000259" key="9">
    <source>
        <dbReference type="Pfam" id="PF20501"/>
    </source>
</evidence>
<comment type="subcellular location">
    <subcellularLocation>
        <location evidence="1">Cell membrane</location>
        <topology evidence="1">Multi-pass membrane protein</topology>
    </subcellularLocation>
</comment>
<evidence type="ECO:0000256" key="7">
    <source>
        <dbReference type="SAM" id="Phobius"/>
    </source>
</evidence>
<organism evidence="11 12">
    <name type="scientific">Prolixibacter denitrificans</name>
    <dbReference type="NCBI Taxonomy" id="1541063"/>
    <lineage>
        <taxon>Bacteria</taxon>
        <taxon>Pseudomonadati</taxon>
        <taxon>Bacteroidota</taxon>
        <taxon>Bacteroidia</taxon>
        <taxon>Marinilabiliales</taxon>
        <taxon>Prolixibacteraceae</taxon>
        <taxon>Prolixibacter</taxon>
    </lineage>
</organism>
<dbReference type="RefSeq" id="WP_106542105.1">
    <property type="nucleotide sequence ID" value="NZ_BLAU01000001.1"/>
</dbReference>
<evidence type="ECO:0000256" key="4">
    <source>
        <dbReference type="ARBA" id="ARBA00022692"/>
    </source>
</evidence>
<dbReference type="Proteomes" id="UP000396862">
    <property type="component" value="Unassembled WGS sequence"/>
</dbReference>
<keyword evidence="4 7" id="KW-0812">Transmembrane</keyword>
<feature type="transmembrane region" description="Helical" evidence="7">
    <location>
        <begin position="192"/>
        <end position="212"/>
    </location>
</feature>
<dbReference type="InterPro" id="IPR007182">
    <property type="entry name" value="MnhB"/>
</dbReference>
<evidence type="ECO:0000256" key="3">
    <source>
        <dbReference type="ARBA" id="ARBA00022475"/>
    </source>
</evidence>
<comment type="caution">
    <text evidence="11">The sequence shown here is derived from an EMBL/GenBank/DDBJ whole genome shotgun (WGS) entry which is preliminary data.</text>
</comment>
<dbReference type="GO" id="GO:0005886">
    <property type="term" value="C:plasma membrane"/>
    <property type="evidence" value="ECO:0007669"/>
    <property type="project" value="UniProtKB-SubCell"/>
</dbReference>
<evidence type="ECO:0000313" key="13">
    <source>
        <dbReference type="Proteomes" id="UP000396862"/>
    </source>
</evidence>
<evidence type="ECO:0000256" key="2">
    <source>
        <dbReference type="ARBA" id="ARBA00009425"/>
    </source>
</evidence>
<keyword evidence="13" id="KW-1185">Reference proteome</keyword>
<feature type="transmembrane region" description="Helical" evidence="7">
    <location>
        <begin position="64"/>
        <end position="82"/>
    </location>
</feature>
<dbReference type="InterPro" id="IPR050622">
    <property type="entry name" value="CPA3_antiporter_subunitB"/>
</dbReference>
<evidence type="ECO:0000256" key="5">
    <source>
        <dbReference type="ARBA" id="ARBA00022989"/>
    </source>
</evidence>
<dbReference type="InterPro" id="IPR046806">
    <property type="entry name" value="MrpA_C/MbhE"/>
</dbReference>
<dbReference type="PANTHER" id="PTHR33932:SF4">
    <property type="entry name" value="NA(+)_H(+) ANTIPORTER SUBUNIT B"/>
    <property type="match status" value="1"/>
</dbReference>
<keyword evidence="3" id="KW-1003">Cell membrane</keyword>
<dbReference type="OrthoDB" id="9798859at2"/>
<gene>
    <name evidence="11" type="ORF">CLV93_104243</name>
    <name evidence="10" type="ORF">JCM18694_20500</name>
</gene>